<dbReference type="Proteomes" id="UP000270230">
    <property type="component" value="Unassembled WGS sequence"/>
</dbReference>
<name>A0A3M7B740_HORWE</name>
<evidence type="ECO:0000259" key="2">
    <source>
        <dbReference type="SMART" id="SM01327"/>
    </source>
</evidence>
<proteinExistence type="predicted"/>
<feature type="compositionally biased region" description="Low complexity" evidence="1">
    <location>
        <begin position="626"/>
        <end position="646"/>
    </location>
</feature>
<feature type="compositionally biased region" description="Basic and acidic residues" evidence="1">
    <location>
        <begin position="181"/>
        <end position="191"/>
    </location>
</feature>
<feature type="compositionally biased region" description="Basic residues" evidence="1">
    <location>
        <begin position="306"/>
        <end position="316"/>
    </location>
</feature>
<feature type="compositionally biased region" description="Polar residues" evidence="1">
    <location>
        <begin position="593"/>
        <end position="606"/>
    </location>
</feature>
<organism evidence="3 4">
    <name type="scientific">Hortaea werneckii</name>
    <name type="common">Black yeast</name>
    <name type="synonym">Cladosporium werneckii</name>
    <dbReference type="NCBI Taxonomy" id="91943"/>
    <lineage>
        <taxon>Eukaryota</taxon>
        <taxon>Fungi</taxon>
        <taxon>Dikarya</taxon>
        <taxon>Ascomycota</taxon>
        <taxon>Pezizomycotina</taxon>
        <taxon>Dothideomycetes</taxon>
        <taxon>Dothideomycetidae</taxon>
        <taxon>Mycosphaerellales</taxon>
        <taxon>Teratosphaeriaceae</taxon>
        <taxon>Hortaea</taxon>
    </lineage>
</organism>
<feature type="compositionally biased region" description="Basic and acidic residues" evidence="1">
    <location>
        <begin position="126"/>
        <end position="146"/>
    </location>
</feature>
<feature type="compositionally biased region" description="Basic and acidic residues" evidence="1">
    <location>
        <begin position="784"/>
        <end position="808"/>
    </location>
</feature>
<comment type="caution">
    <text evidence="3">The sequence shown here is derived from an EMBL/GenBank/DDBJ whole genome shotgun (WGS) entry which is preliminary data.</text>
</comment>
<dbReference type="InterPro" id="IPR040206">
    <property type="entry name" value="Zds1/2"/>
</dbReference>
<protein>
    <recommendedName>
        <fullName evidence="2">Protein Zds1 C-terminal domain-containing protein</fullName>
    </recommendedName>
</protein>
<feature type="compositionally biased region" description="Polar residues" evidence="1">
    <location>
        <begin position="822"/>
        <end position="831"/>
    </location>
</feature>
<feature type="compositionally biased region" description="Basic and acidic residues" evidence="1">
    <location>
        <begin position="458"/>
        <end position="468"/>
    </location>
</feature>
<dbReference type="GO" id="GO:0005737">
    <property type="term" value="C:cytoplasm"/>
    <property type="evidence" value="ECO:0007669"/>
    <property type="project" value="TreeGrafter"/>
</dbReference>
<feature type="compositionally biased region" description="Basic and acidic residues" evidence="1">
    <location>
        <begin position="386"/>
        <end position="396"/>
    </location>
</feature>
<feature type="compositionally biased region" description="Polar residues" evidence="1">
    <location>
        <begin position="283"/>
        <end position="304"/>
    </location>
</feature>
<feature type="compositionally biased region" description="Polar residues" evidence="1">
    <location>
        <begin position="411"/>
        <end position="426"/>
    </location>
</feature>
<feature type="compositionally biased region" description="Gly residues" evidence="1">
    <location>
        <begin position="927"/>
        <end position="937"/>
    </location>
</feature>
<feature type="compositionally biased region" description="Low complexity" evidence="1">
    <location>
        <begin position="375"/>
        <end position="385"/>
    </location>
</feature>
<dbReference type="GO" id="GO:0010971">
    <property type="term" value="P:positive regulation of G2/M transition of mitotic cell cycle"/>
    <property type="evidence" value="ECO:0007669"/>
    <property type="project" value="TreeGrafter"/>
</dbReference>
<feature type="compositionally biased region" description="Low complexity" evidence="1">
    <location>
        <begin position="495"/>
        <end position="509"/>
    </location>
</feature>
<dbReference type="EMBL" id="QWIN01001872">
    <property type="protein sequence ID" value="RMY35555.1"/>
    <property type="molecule type" value="Genomic_DNA"/>
</dbReference>
<feature type="compositionally biased region" description="Acidic residues" evidence="1">
    <location>
        <begin position="913"/>
        <end position="922"/>
    </location>
</feature>
<feature type="region of interest" description="Disordered" evidence="1">
    <location>
        <begin position="97"/>
        <end position="155"/>
    </location>
</feature>
<evidence type="ECO:0000256" key="1">
    <source>
        <dbReference type="SAM" id="MobiDB-lite"/>
    </source>
</evidence>
<feature type="compositionally biased region" description="Basic and acidic residues" evidence="1">
    <location>
        <begin position="519"/>
        <end position="531"/>
    </location>
</feature>
<evidence type="ECO:0000313" key="4">
    <source>
        <dbReference type="Proteomes" id="UP000270230"/>
    </source>
</evidence>
<evidence type="ECO:0000313" key="3">
    <source>
        <dbReference type="EMBL" id="RMY35555.1"/>
    </source>
</evidence>
<feature type="compositionally biased region" description="Basic and acidic residues" evidence="1">
    <location>
        <begin position="647"/>
        <end position="664"/>
    </location>
</feature>
<dbReference type="Pfam" id="PF08632">
    <property type="entry name" value="Zds_C"/>
    <property type="match status" value="1"/>
</dbReference>
<reference evidence="3 4" key="1">
    <citation type="journal article" date="2018" name="BMC Genomics">
        <title>Genomic evidence for intraspecific hybridization in a clonal and extremely halotolerant yeast.</title>
        <authorList>
            <person name="Gostincar C."/>
            <person name="Stajich J.E."/>
            <person name="Zupancic J."/>
            <person name="Zalar P."/>
            <person name="Gunde-Cimerman N."/>
        </authorList>
    </citation>
    <scope>NUCLEOTIDE SEQUENCE [LARGE SCALE GENOMIC DNA]</scope>
    <source>
        <strain evidence="3 4">EXF-151</strain>
    </source>
</reference>
<feature type="region of interest" description="Disordered" evidence="1">
    <location>
        <begin position="174"/>
        <end position="715"/>
    </location>
</feature>
<dbReference type="SMART" id="SM01327">
    <property type="entry name" value="Zds_C"/>
    <property type="match status" value="1"/>
</dbReference>
<accession>A0A3M7B740</accession>
<feature type="region of interest" description="Disordered" evidence="1">
    <location>
        <begin position="38"/>
        <end position="63"/>
    </location>
</feature>
<feature type="domain" description="Protein Zds1 C-terminal" evidence="2">
    <location>
        <begin position="715"/>
        <end position="767"/>
    </location>
</feature>
<feature type="compositionally biased region" description="Low complexity" evidence="1">
    <location>
        <begin position="350"/>
        <end position="365"/>
    </location>
</feature>
<sequence length="937" mass="102185">MQFPLNDIDYESSPAAVAQELSNLQAIRRMSMNVDNADPDLPSFGGVVPSVAPKTQDGDDEDDASRLFWVPASVHPELAPVEFKTFIEDRVDKIRRRSGDGDSLSVEGLERSGSGGSSLRRKKSMLRREIDTSKPGEYEDGADRLERKRSKGMQVQGETTVADLAELENLVNDPQQLMRRMSLDTARRSEDSGVEVPPSEDMPILPPGNQGLKRSTRTTYRRGSLKKGERVPFSKRAQQRHVDSDDNESPMQSPATVGGAPSQEEALPMRTSDEGEPILGLTRVQTEPTPAPPQTSGEDQTQQGGHHARTSSRRRPTLGGSQSSDNIVGQAEAIVERQKKESLDDGGRRSPSTQVQQQQTSPTQETEPKPPQPQPEQQYEEPAQNQEKHQQFDARRPQPRQFHSRLASGPGRTTAQLPGYNNTNPLPNIIETLPDGTKVPVPAGTQADQQQPQQSPKFPERKSSHEQPRPMQRTGAHARPVPGAQRAGSTLNDISGRPSPLPGSSSTRTDALTMVPTFSDERKDKGKEGGRKSSWKWILGSDDDDSKDSKKADANGGDGGGKGVKSKVGSRLTKSQTAGANAKEAERARLDVLQNSIDGSQQQPSSRGRESLVLNRADIQLDDDSSSNNPSAAPAQQPSKKSSSKKSSLDTSRKDKDKTSEKEPGLLQALFGSKKKTSDSDLSAAHDQAPSKKTKGHKKKDSDRRLSPEPPPRILKPDIDYNWTRFSILEERAIYRMAHIKLANPRRALYSQVLLSNFMYSYLAKVQMMHPQPIPGQTQAMQAARERERERAAQQREKGGAMDRELSEWQRWQEQQSRQEHLQYQSQQPASGYTPEGDPVDSGDGHGSGSGYYNREAAQARANGIMTGQAAGYSVASGHDYLGYPKGEQPFGTAEGGGSSSGNGGGGGGGLWDEGEEVEDEERGQRRGGGGGGGGMW</sequence>
<dbReference type="PANTHER" id="PTHR28089">
    <property type="entry name" value="PROTEIN ZDS1-RELATED"/>
    <property type="match status" value="1"/>
</dbReference>
<feature type="region of interest" description="Disordered" evidence="1">
    <location>
        <begin position="886"/>
        <end position="937"/>
    </location>
</feature>
<dbReference type="AlphaFoldDB" id="A0A3M7B740"/>
<gene>
    <name evidence="3" type="ORF">D0865_13877</name>
</gene>
<dbReference type="OrthoDB" id="5589766at2759"/>
<feature type="compositionally biased region" description="Basic residues" evidence="1">
    <location>
        <begin position="214"/>
        <end position="225"/>
    </location>
</feature>
<dbReference type="GO" id="GO:0030010">
    <property type="term" value="P:establishment of cell polarity"/>
    <property type="evidence" value="ECO:0007669"/>
    <property type="project" value="TreeGrafter"/>
</dbReference>
<dbReference type="PANTHER" id="PTHR28089:SF1">
    <property type="entry name" value="PROTEIN ZDS1-RELATED"/>
    <property type="match status" value="1"/>
</dbReference>
<dbReference type="InterPro" id="IPR013941">
    <property type="entry name" value="ZDS1_C"/>
</dbReference>
<feature type="region of interest" description="Disordered" evidence="1">
    <location>
        <begin position="776"/>
        <end position="853"/>
    </location>
</feature>
<feature type="compositionally biased region" description="Gly residues" evidence="1">
    <location>
        <begin position="894"/>
        <end position="912"/>
    </location>
</feature>
<feature type="compositionally biased region" description="Basic and acidic residues" evidence="1">
    <location>
        <begin position="334"/>
        <end position="348"/>
    </location>
</feature>